<sequence length="100" mass="11427">MIAGGHFIGERSSGFAAKFYKEKRRRRGGFDTEYAQCIKITPAEELAIFENTHSGIHKSVVEAHLREWSSLTPPPHRSNYESIVDLCIIKYLSNCEREGR</sequence>
<dbReference type="Proteomes" id="UP000027265">
    <property type="component" value="Unassembled WGS sequence"/>
</dbReference>
<name>A0A067PHY2_9AGAM</name>
<reference evidence="2" key="1">
    <citation type="journal article" date="2014" name="Proc. Natl. Acad. Sci. U.S.A.">
        <title>Extensive sampling of basidiomycete genomes demonstrates inadequacy of the white-rot/brown-rot paradigm for wood decay fungi.</title>
        <authorList>
            <person name="Riley R."/>
            <person name="Salamov A.A."/>
            <person name="Brown D.W."/>
            <person name="Nagy L.G."/>
            <person name="Floudas D."/>
            <person name="Held B.W."/>
            <person name="Levasseur A."/>
            <person name="Lombard V."/>
            <person name="Morin E."/>
            <person name="Otillar R."/>
            <person name="Lindquist E.A."/>
            <person name="Sun H."/>
            <person name="LaButti K.M."/>
            <person name="Schmutz J."/>
            <person name="Jabbour D."/>
            <person name="Luo H."/>
            <person name="Baker S.E."/>
            <person name="Pisabarro A.G."/>
            <person name="Walton J.D."/>
            <person name="Blanchette R.A."/>
            <person name="Henrissat B."/>
            <person name="Martin F."/>
            <person name="Cullen D."/>
            <person name="Hibbett D.S."/>
            <person name="Grigoriev I.V."/>
        </authorList>
    </citation>
    <scope>NUCLEOTIDE SEQUENCE [LARGE SCALE GENOMIC DNA]</scope>
    <source>
        <strain evidence="2">MUCL 33604</strain>
    </source>
</reference>
<evidence type="ECO:0000313" key="2">
    <source>
        <dbReference type="Proteomes" id="UP000027265"/>
    </source>
</evidence>
<dbReference type="HOGENOM" id="CLU_2306544_0_0_1"/>
<proteinExistence type="predicted"/>
<gene>
    <name evidence="1" type="ORF">JAAARDRAFT_396398</name>
</gene>
<evidence type="ECO:0000313" key="1">
    <source>
        <dbReference type="EMBL" id="KDQ54508.1"/>
    </source>
</evidence>
<protein>
    <submittedName>
        <fullName evidence="1">Uncharacterized protein</fullName>
    </submittedName>
</protein>
<organism evidence="1 2">
    <name type="scientific">Jaapia argillacea MUCL 33604</name>
    <dbReference type="NCBI Taxonomy" id="933084"/>
    <lineage>
        <taxon>Eukaryota</taxon>
        <taxon>Fungi</taxon>
        <taxon>Dikarya</taxon>
        <taxon>Basidiomycota</taxon>
        <taxon>Agaricomycotina</taxon>
        <taxon>Agaricomycetes</taxon>
        <taxon>Agaricomycetidae</taxon>
        <taxon>Jaapiales</taxon>
        <taxon>Jaapiaceae</taxon>
        <taxon>Jaapia</taxon>
    </lineage>
</organism>
<dbReference type="EMBL" id="KL197728">
    <property type="protein sequence ID" value="KDQ54508.1"/>
    <property type="molecule type" value="Genomic_DNA"/>
</dbReference>
<dbReference type="OrthoDB" id="3068051at2759"/>
<accession>A0A067PHY2</accession>
<dbReference type="AlphaFoldDB" id="A0A067PHY2"/>
<keyword evidence="2" id="KW-1185">Reference proteome</keyword>
<dbReference type="InParanoid" id="A0A067PHY2"/>